<proteinExistence type="predicted"/>
<dbReference type="EMBL" id="CM042034">
    <property type="protein sequence ID" value="KAI3762778.1"/>
    <property type="molecule type" value="Genomic_DNA"/>
</dbReference>
<gene>
    <name evidence="1" type="ORF">L1987_53219</name>
</gene>
<protein>
    <submittedName>
        <fullName evidence="1">Uncharacterized protein</fullName>
    </submittedName>
</protein>
<name>A0ACB9EVX3_9ASTR</name>
<reference evidence="1 2" key="2">
    <citation type="journal article" date="2022" name="Mol. Ecol. Resour.">
        <title>The genomes of chicory, endive, great burdock and yacon provide insights into Asteraceae paleo-polyploidization history and plant inulin production.</title>
        <authorList>
            <person name="Fan W."/>
            <person name="Wang S."/>
            <person name="Wang H."/>
            <person name="Wang A."/>
            <person name="Jiang F."/>
            <person name="Liu H."/>
            <person name="Zhao H."/>
            <person name="Xu D."/>
            <person name="Zhang Y."/>
        </authorList>
    </citation>
    <scope>NUCLEOTIDE SEQUENCE [LARGE SCALE GENOMIC DNA]</scope>
    <source>
        <strain evidence="2">cv. Yunnan</strain>
        <tissue evidence="1">Leaves</tissue>
    </source>
</reference>
<reference evidence="2" key="1">
    <citation type="journal article" date="2022" name="Mol. Ecol. Resour.">
        <title>The genomes of chicory, endive, great burdock and yacon provide insights into Asteraceae palaeo-polyploidization history and plant inulin production.</title>
        <authorList>
            <person name="Fan W."/>
            <person name="Wang S."/>
            <person name="Wang H."/>
            <person name="Wang A."/>
            <person name="Jiang F."/>
            <person name="Liu H."/>
            <person name="Zhao H."/>
            <person name="Xu D."/>
            <person name="Zhang Y."/>
        </authorList>
    </citation>
    <scope>NUCLEOTIDE SEQUENCE [LARGE SCALE GENOMIC DNA]</scope>
    <source>
        <strain evidence="2">cv. Yunnan</strain>
    </source>
</reference>
<accession>A0ACB9EVX3</accession>
<organism evidence="1 2">
    <name type="scientific">Smallanthus sonchifolius</name>
    <dbReference type="NCBI Taxonomy" id="185202"/>
    <lineage>
        <taxon>Eukaryota</taxon>
        <taxon>Viridiplantae</taxon>
        <taxon>Streptophyta</taxon>
        <taxon>Embryophyta</taxon>
        <taxon>Tracheophyta</taxon>
        <taxon>Spermatophyta</taxon>
        <taxon>Magnoliopsida</taxon>
        <taxon>eudicotyledons</taxon>
        <taxon>Gunneridae</taxon>
        <taxon>Pentapetalae</taxon>
        <taxon>asterids</taxon>
        <taxon>campanulids</taxon>
        <taxon>Asterales</taxon>
        <taxon>Asteraceae</taxon>
        <taxon>Asteroideae</taxon>
        <taxon>Heliantheae alliance</taxon>
        <taxon>Millerieae</taxon>
        <taxon>Smallanthus</taxon>
    </lineage>
</organism>
<dbReference type="Proteomes" id="UP001056120">
    <property type="component" value="Linkage Group LG17"/>
</dbReference>
<keyword evidence="2" id="KW-1185">Reference proteome</keyword>
<evidence type="ECO:0000313" key="2">
    <source>
        <dbReference type="Proteomes" id="UP001056120"/>
    </source>
</evidence>
<evidence type="ECO:0000313" key="1">
    <source>
        <dbReference type="EMBL" id="KAI3762778.1"/>
    </source>
</evidence>
<sequence length="197" mass="22408">MGTLGNSNINSGLSLSVFESFFLLILSLSVYARSQGSPPYSAFLEPERELHERTRDFRECLKQLCENQIPSHVMSTITHATQFHGLEDEDAPGHVSYHMALERFKALLSQCPQHGLSEPAECEDILRASLKLNSSTHLLGFPFQVLYHPPHLLEGSSYLSRPESILGRFWEQEVQLKRKIEAFGFRVRCNCVLDFQV</sequence>
<comment type="caution">
    <text evidence="1">The sequence shown here is derived from an EMBL/GenBank/DDBJ whole genome shotgun (WGS) entry which is preliminary data.</text>
</comment>